<dbReference type="PANTHER" id="PTHR35201:SF4">
    <property type="entry name" value="BETA-PINACENE SYNTHASE-RELATED"/>
    <property type="match status" value="1"/>
</dbReference>
<dbReference type="Gene3D" id="1.10.600.10">
    <property type="entry name" value="Farnesyl Diphosphate Synthase"/>
    <property type="match status" value="1"/>
</dbReference>
<dbReference type="AlphaFoldDB" id="A0A6A5Z495"/>
<dbReference type="Pfam" id="PF19086">
    <property type="entry name" value="Terpene_syn_C_2"/>
    <property type="match status" value="1"/>
</dbReference>
<dbReference type="InterPro" id="IPR008949">
    <property type="entry name" value="Isoprenoid_synthase_dom_sf"/>
</dbReference>
<evidence type="ECO:0000256" key="3">
    <source>
        <dbReference type="ARBA" id="ARBA00022842"/>
    </source>
</evidence>
<evidence type="ECO:0000256" key="2">
    <source>
        <dbReference type="ARBA" id="ARBA00006333"/>
    </source>
</evidence>
<reference evidence="5" key="1">
    <citation type="journal article" date="2020" name="Stud. Mycol.">
        <title>101 Dothideomycetes genomes: a test case for predicting lifestyles and emergence of pathogens.</title>
        <authorList>
            <person name="Haridas S."/>
            <person name="Albert R."/>
            <person name="Binder M."/>
            <person name="Bloem J."/>
            <person name="Labutti K."/>
            <person name="Salamov A."/>
            <person name="Andreopoulos B."/>
            <person name="Baker S."/>
            <person name="Barry K."/>
            <person name="Bills G."/>
            <person name="Bluhm B."/>
            <person name="Cannon C."/>
            <person name="Castanera R."/>
            <person name="Culley D."/>
            <person name="Daum C."/>
            <person name="Ezra D."/>
            <person name="Gonzalez J."/>
            <person name="Henrissat B."/>
            <person name="Kuo A."/>
            <person name="Liang C."/>
            <person name="Lipzen A."/>
            <person name="Lutzoni F."/>
            <person name="Magnuson J."/>
            <person name="Mondo S."/>
            <person name="Nolan M."/>
            <person name="Ohm R."/>
            <person name="Pangilinan J."/>
            <person name="Park H.-J."/>
            <person name="Ramirez L."/>
            <person name="Alfaro M."/>
            <person name="Sun H."/>
            <person name="Tritt A."/>
            <person name="Yoshinaga Y."/>
            <person name="Zwiers L.-H."/>
            <person name="Turgeon B."/>
            <person name="Goodwin S."/>
            <person name="Spatafora J."/>
            <person name="Crous P."/>
            <person name="Grigoriev I."/>
        </authorList>
    </citation>
    <scope>NUCLEOTIDE SEQUENCE</scope>
    <source>
        <strain evidence="5">CBS 627.86</strain>
    </source>
</reference>
<evidence type="ECO:0000313" key="6">
    <source>
        <dbReference type="Proteomes" id="UP000799770"/>
    </source>
</evidence>
<evidence type="ECO:0000256" key="1">
    <source>
        <dbReference type="ARBA" id="ARBA00001946"/>
    </source>
</evidence>
<protein>
    <recommendedName>
        <fullName evidence="4">Terpene synthase</fullName>
        <ecNumber evidence="4">4.2.3.-</ecNumber>
    </recommendedName>
</protein>
<comment type="similarity">
    <text evidence="2 4">Belongs to the terpene synthase family.</text>
</comment>
<dbReference type="OrthoDB" id="6921389at2759"/>
<dbReference type="EMBL" id="ML977327">
    <property type="protein sequence ID" value="KAF2113823.1"/>
    <property type="molecule type" value="Genomic_DNA"/>
</dbReference>
<keyword evidence="4" id="KW-0456">Lyase</keyword>
<gene>
    <name evidence="5" type="ORF">BDV96DRAFT_648062</name>
</gene>
<evidence type="ECO:0000256" key="4">
    <source>
        <dbReference type="RuleBase" id="RU366034"/>
    </source>
</evidence>
<accession>A0A6A5Z495</accession>
<comment type="cofactor">
    <cofactor evidence="1 4">
        <name>Mg(2+)</name>
        <dbReference type="ChEBI" id="CHEBI:18420"/>
    </cofactor>
</comment>
<dbReference type="PANTHER" id="PTHR35201">
    <property type="entry name" value="TERPENE SYNTHASE"/>
    <property type="match status" value="1"/>
</dbReference>
<dbReference type="GO" id="GO:0010333">
    <property type="term" value="F:terpene synthase activity"/>
    <property type="evidence" value="ECO:0007669"/>
    <property type="project" value="InterPro"/>
</dbReference>
<dbReference type="Proteomes" id="UP000799770">
    <property type="component" value="Unassembled WGS sequence"/>
</dbReference>
<dbReference type="SUPFAM" id="SSF48576">
    <property type="entry name" value="Terpenoid synthases"/>
    <property type="match status" value="1"/>
</dbReference>
<dbReference type="GO" id="GO:0046872">
    <property type="term" value="F:metal ion binding"/>
    <property type="evidence" value="ECO:0007669"/>
    <property type="project" value="UniProtKB-KW"/>
</dbReference>
<dbReference type="EC" id="4.2.3.-" evidence="4"/>
<sequence>MNYQYSTLVDASAYETEGLCEGIPLRIHRYAELEEIGSFRAQEDWRKHVGPLTNFKGGLGPMYSFMAVSVPECLPERLEILSYANEFAFLHDDITDNASEEKILTENDDMLQTFRKVARSQNIPPDTTGKRYMQSRILLDMLALDHERALTTIKSWATFVKTASGCQHHKHFETLDDYLPYRSIDVGQMFWHGMVTFGMALTIPEAEMPLCETLMKPAWIAASLTNDLFSWEKERQAAADNGQKDVVNAVWVAMKEHSFSVNEAKAFCRKRIKECVADYLHIVQRSREDTTISLDLRKYIEAMQYSLSGNVAWSLQCPRYHADIAYNQVQQLREKYGVASYPARQQRVTRKGVALAALI</sequence>
<evidence type="ECO:0000313" key="5">
    <source>
        <dbReference type="EMBL" id="KAF2113823.1"/>
    </source>
</evidence>
<keyword evidence="3 4" id="KW-0460">Magnesium</keyword>
<proteinExistence type="inferred from homology"/>
<dbReference type="InterPro" id="IPR034686">
    <property type="entry name" value="Terpene_cyclase-like_2"/>
</dbReference>
<keyword evidence="4" id="KW-0479">Metal-binding</keyword>
<name>A0A6A5Z495_9PLEO</name>
<organism evidence="5 6">
    <name type="scientific">Lophiotrema nucula</name>
    <dbReference type="NCBI Taxonomy" id="690887"/>
    <lineage>
        <taxon>Eukaryota</taxon>
        <taxon>Fungi</taxon>
        <taxon>Dikarya</taxon>
        <taxon>Ascomycota</taxon>
        <taxon>Pezizomycotina</taxon>
        <taxon>Dothideomycetes</taxon>
        <taxon>Pleosporomycetidae</taxon>
        <taxon>Pleosporales</taxon>
        <taxon>Lophiotremataceae</taxon>
        <taxon>Lophiotrema</taxon>
    </lineage>
</organism>
<dbReference type="GO" id="GO:0008299">
    <property type="term" value="P:isoprenoid biosynthetic process"/>
    <property type="evidence" value="ECO:0007669"/>
    <property type="project" value="UniProtKB-ARBA"/>
</dbReference>
<keyword evidence="6" id="KW-1185">Reference proteome</keyword>